<dbReference type="AlphaFoldDB" id="A0A2A9EB86"/>
<evidence type="ECO:0000313" key="8">
    <source>
        <dbReference type="Proteomes" id="UP000221394"/>
    </source>
</evidence>
<dbReference type="NCBIfam" id="NF001159">
    <property type="entry name" value="PRK00150.1-3"/>
    <property type="match status" value="1"/>
</dbReference>
<dbReference type="HAMAP" id="MF_00163">
    <property type="entry name" value="Pep_deformylase"/>
    <property type="match status" value="1"/>
</dbReference>
<sequence>MSVARPAWPAEAVEPELRAAVAALLDRHPDGVLPIVQAGHPVLRTVSARYTGQLGDVLPRLLDAMVTTMHAAPGVGLAAPQIGVGLAIAVLEDPGLPAGWEQTADARERAPLALRTIINPTYDAVGDERRSFYEGCLSVEGYQAVVTRPRTVRLRAQDENGAAVDETLSGWPARIVQHETDHLEGALYVDRAETRSLCATATYGALWADEDVPERASAMLGFDIA</sequence>
<feature type="active site" evidence="6">
    <location>
        <position position="179"/>
    </location>
</feature>
<dbReference type="CDD" id="cd00487">
    <property type="entry name" value="Pep_deformylase"/>
    <property type="match status" value="1"/>
</dbReference>
<dbReference type="PANTHER" id="PTHR10458">
    <property type="entry name" value="PEPTIDE DEFORMYLASE"/>
    <property type="match status" value="1"/>
</dbReference>
<evidence type="ECO:0000256" key="6">
    <source>
        <dbReference type="HAMAP-Rule" id="MF_00163"/>
    </source>
</evidence>
<evidence type="ECO:0000313" key="7">
    <source>
        <dbReference type="EMBL" id="PFG36327.1"/>
    </source>
</evidence>
<protein>
    <recommendedName>
        <fullName evidence="6">Peptide deformylase</fullName>
        <shortName evidence="6">PDF</shortName>
        <ecNumber evidence="6">3.5.1.88</ecNumber>
    </recommendedName>
    <alternativeName>
        <fullName evidence="6">Polypeptide deformylase</fullName>
    </alternativeName>
</protein>
<dbReference type="Pfam" id="PF01327">
    <property type="entry name" value="Pep_deformylase"/>
    <property type="match status" value="1"/>
</dbReference>
<feature type="binding site" evidence="6">
    <location>
        <position position="136"/>
    </location>
    <ligand>
        <name>Fe cation</name>
        <dbReference type="ChEBI" id="CHEBI:24875"/>
    </ligand>
</feature>
<comment type="function">
    <text evidence="6">Removes the formyl group from the N-terminal Met of newly synthesized proteins. Requires at least a dipeptide for an efficient rate of reaction. N-terminal L-methionine is a prerequisite for activity but the enzyme has broad specificity at other positions.</text>
</comment>
<keyword evidence="5 6" id="KW-0408">Iron</keyword>
<keyword evidence="8" id="KW-1185">Reference proteome</keyword>
<evidence type="ECO:0000256" key="1">
    <source>
        <dbReference type="ARBA" id="ARBA00010759"/>
    </source>
</evidence>
<dbReference type="GO" id="GO:0046872">
    <property type="term" value="F:metal ion binding"/>
    <property type="evidence" value="ECO:0007669"/>
    <property type="project" value="UniProtKB-KW"/>
</dbReference>
<keyword evidence="3 6" id="KW-0378">Hydrolase</keyword>
<gene>
    <name evidence="6" type="primary">def</name>
    <name evidence="7" type="ORF">ATL41_1045</name>
</gene>
<dbReference type="InterPro" id="IPR023635">
    <property type="entry name" value="Peptide_deformylase"/>
</dbReference>
<proteinExistence type="inferred from homology"/>
<feature type="binding site" evidence="6">
    <location>
        <position position="178"/>
    </location>
    <ligand>
        <name>Fe cation</name>
        <dbReference type="ChEBI" id="CHEBI:24875"/>
    </ligand>
</feature>
<dbReference type="FunFam" id="3.90.45.10:FF:000003">
    <property type="entry name" value="Peptide deformylase"/>
    <property type="match status" value="1"/>
</dbReference>
<dbReference type="Proteomes" id="UP000221394">
    <property type="component" value="Unassembled WGS sequence"/>
</dbReference>
<reference evidence="7 8" key="1">
    <citation type="submission" date="2017-10" db="EMBL/GenBank/DDBJ databases">
        <title>Sequencing the genomes of 1000 actinobacteria strains.</title>
        <authorList>
            <person name="Klenk H.-P."/>
        </authorList>
    </citation>
    <scope>NUCLEOTIDE SEQUENCE [LARGE SCALE GENOMIC DNA]</scope>
    <source>
        <strain evidence="7 8">DSM 21574</strain>
    </source>
</reference>
<evidence type="ECO:0000256" key="2">
    <source>
        <dbReference type="ARBA" id="ARBA00022723"/>
    </source>
</evidence>
<dbReference type="EMBL" id="PDJH01000001">
    <property type="protein sequence ID" value="PFG36327.1"/>
    <property type="molecule type" value="Genomic_DNA"/>
</dbReference>
<evidence type="ECO:0000256" key="5">
    <source>
        <dbReference type="ARBA" id="ARBA00023004"/>
    </source>
</evidence>
<accession>A0A2A9EB86</accession>
<dbReference type="PANTHER" id="PTHR10458:SF2">
    <property type="entry name" value="PEPTIDE DEFORMYLASE, MITOCHONDRIAL"/>
    <property type="match status" value="1"/>
</dbReference>
<name>A0A2A9EB86_9MICO</name>
<dbReference type="GO" id="GO:0006412">
    <property type="term" value="P:translation"/>
    <property type="evidence" value="ECO:0007669"/>
    <property type="project" value="UniProtKB-UniRule"/>
</dbReference>
<dbReference type="SUPFAM" id="SSF56420">
    <property type="entry name" value="Peptide deformylase"/>
    <property type="match status" value="1"/>
</dbReference>
<evidence type="ECO:0000256" key="4">
    <source>
        <dbReference type="ARBA" id="ARBA00022917"/>
    </source>
</evidence>
<dbReference type="InterPro" id="IPR036821">
    <property type="entry name" value="Peptide_deformylase_sf"/>
</dbReference>
<dbReference type="GO" id="GO:0042586">
    <property type="term" value="F:peptide deformylase activity"/>
    <property type="evidence" value="ECO:0007669"/>
    <property type="project" value="UniProtKB-UniRule"/>
</dbReference>
<evidence type="ECO:0000256" key="3">
    <source>
        <dbReference type="ARBA" id="ARBA00022801"/>
    </source>
</evidence>
<dbReference type="RefSeq" id="WP_245854642.1">
    <property type="nucleotide sequence ID" value="NZ_PDJH01000001.1"/>
</dbReference>
<comment type="caution">
    <text evidence="7">The sequence shown here is derived from an EMBL/GenBank/DDBJ whole genome shotgun (WGS) entry which is preliminary data.</text>
</comment>
<comment type="similarity">
    <text evidence="1 6">Belongs to the polypeptide deformylase family.</text>
</comment>
<organism evidence="7 8">
    <name type="scientific">Flavimobilis soli</name>
    <dbReference type="NCBI Taxonomy" id="442709"/>
    <lineage>
        <taxon>Bacteria</taxon>
        <taxon>Bacillati</taxon>
        <taxon>Actinomycetota</taxon>
        <taxon>Actinomycetes</taxon>
        <taxon>Micrococcales</taxon>
        <taxon>Jonesiaceae</taxon>
        <taxon>Flavimobilis</taxon>
    </lineage>
</organism>
<dbReference type="PRINTS" id="PR01576">
    <property type="entry name" value="PDEFORMYLASE"/>
</dbReference>
<keyword evidence="4 6" id="KW-0648">Protein biosynthesis</keyword>
<comment type="cofactor">
    <cofactor evidence="6">
        <name>Fe(2+)</name>
        <dbReference type="ChEBI" id="CHEBI:29033"/>
    </cofactor>
    <text evidence="6">Binds 1 Fe(2+) ion.</text>
</comment>
<comment type="catalytic activity">
    <reaction evidence="6">
        <text>N-terminal N-formyl-L-methionyl-[peptide] + H2O = N-terminal L-methionyl-[peptide] + formate</text>
        <dbReference type="Rhea" id="RHEA:24420"/>
        <dbReference type="Rhea" id="RHEA-COMP:10639"/>
        <dbReference type="Rhea" id="RHEA-COMP:10640"/>
        <dbReference type="ChEBI" id="CHEBI:15377"/>
        <dbReference type="ChEBI" id="CHEBI:15740"/>
        <dbReference type="ChEBI" id="CHEBI:49298"/>
        <dbReference type="ChEBI" id="CHEBI:64731"/>
        <dbReference type="EC" id="3.5.1.88"/>
    </reaction>
</comment>
<keyword evidence="2 6" id="KW-0479">Metal-binding</keyword>
<dbReference type="Gene3D" id="3.90.45.10">
    <property type="entry name" value="Peptide deformylase"/>
    <property type="match status" value="1"/>
</dbReference>
<dbReference type="EC" id="3.5.1.88" evidence="6"/>
<feature type="binding site" evidence="6">
    <location>
        <position position="182"/>
    </location>
    <ligand>
        <name>Fe cation</name>
        <dbReference type="ChEBI" id="CHEBI:24875"/>
    </ligand>
</feature>